<dbReference type="EMBL" id="BPLQ01002958">
    <property type="protein sequence ID" value="GIX96675.1"/>
    <property type="molecule type" value="Genomic_DNA"/>
</dbReference>
<name>A0AAV4PJV0_9ARAC</name>
<comment type="caution">
    <text evidence="1">The sequence shown here is derived from an EMBL/GenBank/DDBJ whole genome shotgun (WGS) entry which is preliminary data.</text>
</comment>
<protein>
    <submittedName>
        <fullName evidence="1">Uncharacterized protein</fullName>
    </submittedName>
</protein>
<dbReference type="AlphaFoldDB" id="A0AAV4PJV0"/>
<proteinExistence type="predicted"/>
<dbReference type="Proteomes" id="UP001054837">
    <property type="component" value="Unassembled WGS sequence"/>
</dbReference>
<reference evidence="1 2" key="1">
    <citation type="submission" date="2021-06" db="EMBL/GenBank/DDBJ databases">
        <title>Caerostris darwini draft genome.</title>
        <authorList>
            <person name="Kono N."/>
            <person name="Arakawa K."/>
        </authorList>
    </citation>
    <scope>NUCLEOTIDE SEQUENCE [LARGE SCALE GENOMIC DNA]</scope>
</reference>
<evidence type="ECO:0000313" key="2">
    <source>
        <dbReference type="Proteomes" id="UP001054837"/>
    </source>
</evidence>
<organism evidence="1 2">
    <name type="scientific">Caerostris darwini</name>
    <dbReference type="NCBI Taxonomy" id="1538125"/>
    <lineage>
        <taxon>Eukaryota</taxon>
        <taxon>Metazoa</taxon>
        <taxon>Ecdysozoa</taxon>
        <taxon>Arthropoda</taxon>
        <taxon>Chelicerata</taxon>
        <taxon>Arachnida</taxon>
        <taxon>Araneae</taxon>
        <taxon>Araneomorphae</taxon>
        <taxon>Entelegynae</taxon>
        <taxon>Araneoidea</taxon>
        <taxon>Araneidae</taxon>
        <taxon>Caerostris</taxon>
    </lineage>
</organism>
<sequence>MKIQCILTQLFALDLPASISCRTRSFTKDCGSTHSIQVPSQSKQEMVFFLSISKIINVISPPCSVLVTLLLDTAGELSVTPGVCAKNDWFIQFSAFDFLRDK</sequence>
<keyword evidence="2" id="KW-1185">Reference proteome</keyword>
<evidence type="ECO:0000313" key="1">
    <source>
        <dbReference type="EMBL" id="GIX96675.1"/>
    </source>
</evidence>
<gene>
    <name evidence="1" type="ORF">CDAR_187111</name>
</gene>
<accession>A0AAV4PJV0</accession>